<evidence type="ECO:0000256" key="1">
    <source>
        <dbReference type="ARBA" id="ARBA00023186"/>
    </source>
</evidence>
<evidence type="ECO:0000313" key="5">
    <source>
        <dbReference type="Proteomes" id="UP001499882"/>
    </source>
</evidence>
<dbReference type="EMBL" id="BAABKN010000019">
    <property type="protein sequence ID" value="GAA4745643.1"/>
    <property type="molecule type" value="Genomic_DNA"/>
</dbReference>
<evidence type="ECO:0000313" key="4">
    <source>
        <dbReference type="EMBL" id="GAA4745643.1"/>
    </source>
</evidence>
<keyword evidence="1 2" id="KW-0143">Chaperone</keyword>
<evidence type="ECO:0000256" key="3">
    <source>
        <dbReference type="SAM" id="MobiDB-lite"/>
    </source>
</evidence>
<name>A0ABP8Z3M9_9ACTN</name>
<proteinExistence type="inferred from homology"/>
<comment type="function">
    <text evidence="2">Required for maturation of urease via the functional incorporation of the urease nickel metallocenter.</text>
</comment>
<reference evidence="5" key="1">
    <citation type="journal article" date="2019" name="Int. J. Syst. Evol. Microbiol.">
        <title>The Global Catalogue of Microorganisms (GCM) 10K type strain sequencing project: providing services to taxonomists for standard genome sequencing and annotation.</title>
        <authorList>
            <consortium name="The Broad Institute Genomics Platform"/>
            <consortium name="The Broad Institute Genome Sequencing Center for Infectious Disease"/>
            <person name="Wu L."/>
            <person name="Ma J."/>
        </authorList>
    </citation>
    <scope>NUCLEOTIDE SEQUENCE [LARGE SCALE GENOMIC DNA]</scope>
    <source>
        <strain evidence="5">JCM 18532</strain>
    </source>
</reference>
<comment type="subunit">
    <text evidence="2">UreD, UreF and UreG form a complex that acts as a GTP-hydrolysis-dependent molecular chaperone, activating the urease apoprotein by helping to assemble the nickel containing metallocenter of UreC. The UreE protein probably delivers the nickel.</text>
</comment>
<keyword evidence="2" id="KW-0996">Nickel insertion</keyword>
<keyword evidence="5" id="KW-1185">Reference proteome</keyword>
<gene>
    <name evidence="2" type="primary">ureD</name>
    <name evidence="4" type="ORF">GCM10023350_33070</name>
</gene>
<accession>A0ABP8Z3M9</accession>
<sequence>MLTTTPIRMSTLTPDRRTTAPTGPQLTTISVRRTEDEGAVRVGLGASGGPGRPVIRPMLLAVDERRARVALVPDGALLLADDAVAIHIDVGPGAGLELIEPAGTVAYDMRGGRATWDVDVRLGQGATLTWAGEPFVVAAGALVRRTTTVQVADGATLALRETLVLGRSGEPAGQVRQRTAAVDEHGDPLLVEELALDADRAVMLLGGKRVVDTVMVLGARVPELAGTLGCHRFDLERSGTVLRRLADEAHRGLADAHWAAAVDTIAR</sequence>
<comment type="subcellular location">
    <subcellularLocation>
        <location evidence="2">Cytoplasm</location>
    </subcellularLocation>
</comment>
<protein>
    <recommendedName>
        <fullName evidence="2">Urease accessory protein UreD</fullName>
    </recommendedName>
</protein>
<evidence type="ECO:0000256" key="2">
    <source>
        <dbReference type="HAMAP-Rule" id="MF_01384"/>
    </source>
</evidence>
<organism evidence="4 5">
    <name type="scientific">Nocardioides endophyticus</name>
    <dbReference type="NCBI Taxonomy" id="1353775"/>
    <lineage>
        <taxon>Bacteria</taxon>
        <taxon>Bacillati</taxon>
        <taxon>Actinomycetota</taxon>
        <taxon>Actinomycetes</taxon>
        <taxon>Propionibacteriales</taxon>
        <taxon>Nocardioidaceae</taxon>
        <taxon>Nocardioides</taxon>
    </lineage>
</organism>
<dbReference type="InterPro" id="IPR002669">
    <property type="entry name" value="UreD"/>
</dbReference>
<comment type="similarity">
    <text evidence="2">Belongs to the UreD family.</text>
</comment>
<feature type="region of interest" description="Disordered" evidence="3">
    <location>
        <begin position="1"/>
        <end position="24"/>
    </location>
</feature>
<dbReference type="Proteomes" id="UP001499882">
    <property type="component" value="Unassembled WGS sequence"/>
</dbReference>
<keyword evidence="2" id="KW-0963">Cytoplasm</keyword>
<dbReference type="HAMAP" id="MF_01384">
    <property type="entry name" value="UreD"/>
    <property type="match status" value="1"/>
</dbReference>
<dbReference type="Pfam" id="PF01774">
    <property type="entry name" value="UreD"/>
    <property type="match status" value="1"/>
</dbReference>
<comment type="caution">
    <text evidence="4">The sequence shown here is derived from an EMBL/GenBank/DDBJ whole genome shotgun (WGS) entry which is preliminary data.</text>
</comment>